<sequence length="475" mass="53088">MNIRNILLIGITTLIIARPMISNGQKISSDNAALIDAFKLAVNTVDINVRRGILAAGGDYGGEWTRDIAINSWNGVSLLRPKVAENSLWSVTINKDSIGHQYWDKIIWTVAAFNHYQVTGDRVFLKTAYRCAANSMRDLEQITFDEKYGLFMGPSVFNDGIAGYPESVYDSNNQSSFVLDHPRSKTIKCLSTNAIYYGAYQALAAMSGILKDGKKDWYEQKAQNLKAQILKYLYNDQEHKLYYLVDGEGKVDKSQEGLGVSFSILFGIVDKRQAAALMSKSITSTHGIPSIAPSFARYDSKKPGRHNTVIWPMVNGFFADAAQKIKNYEVFDRELNNLTHLALDEDKGNYNFREIYNADSGIPDGGWQRRKTPADIHWQSFKNQTWSATAYLRMVFNGLLGAKFDPDGLRFAPYLPGDIHYLTIKGIPYRKAIVNITVKGSGSHISSFEINGKQRKELLISAAATGAQHITVHLN</sequence>
<dbReference type="RefSeq" id="WP_194106102.1">
    <property type="nucleotide sequence ID" value="NZ_JADFFM010000001.1"/>
</dbReference>
<evidence type="ECO:0000313" key="3">
    <source>
        <dbReference type="Proteomes" id="UP000632774"/>
    </source>
</evidence>
<feature type="domain" description="Mannosylglycerate hydrolase MGH1-like glycoside hydrolase" evidence="1">
    <location>
        <begin position="110"/>
        <end position="366"/>
    </location>
</feature>
<proteinExistence type="predicted"/>
<dbReference type="SUPFAM" id="SSF48208">
    <property type="entry name" value="Six-hairpin glycosidases"/>
    <property type="match status" value="1"/>
</dbReference>
<dbReference type="InterPro" id="IPR012341">
    <property type="entry name" value="6hp_glycosidase-like_sf"/>
</dbReference>
<gene>
    <name evidence="2" type="ORF">IRJ18_10345</name>
</gene>
<dbReference type="Gene3D" id="2.60.420.10">
    <property type="entry name" value="Maltose phosphorylase, domain 3"/>
    <property type="match status" value="1"/>
</dbReference>
<dbReference type="Gene3D" id="1.50.10.10">
    <property type="match status" value="1"/>
</dbReference>
<accession>A0ABR9XHQ0</accession>
<name>A0ABR9XHQ0_9SPHI</name>
<dbReference type="Proteomes" id="UP000632774">
    <property type="component" value="Unassembled WGS sequence"/>
</dbReference>
<organism evidence="2 3">
    <name type="scientific">Mucilaginibacter boryungensis</name>
    <dbReference type="NCBI Taxonomy" id="768480"/>
    <lineage>
        <taxon>Bacteria</taxon>
        <taxon>Pseudomonadati</taxon>
        <taxon>Bacteroidota</taxon>
        <taxon>Sphingobacteriia</taxon>
        <taxon>Sphingobacteriales</taxon>
        <taxon>Sphingobacteriaceae</taxon>
        <taxon>Mucilaginibacter</taxon>
    </lineage>
</organism>
<dbReference type="EMBL" id="JADFFM010000001">
    <property type="protein sequence ID" value="MBE9666761.1"/>
    <property type="molecule type" value="Genomic_DNA"/>
</dbReference>
<protein>
    <recommendedName>
        <fullName evidence="1">Mannosylglycerate hydrolase MGH1-like glycoside hydrolase domain-containing protein</fullName>
    </recommendedName>
</protein>
<evidence type="ECO:0000259" key="1">
    <source>
        <dbReference type="Pfam" id="PF22422"/>
    </source>
</evidence>
<dbReference type="InterPro" id="IPR054491">
    <property type="entry name" value="MGH1-like_GH"/>
</dbReference>
<dbReference type="Pfam" id="PF22422">
    <property type="entry name" value="MGH1-like_GH"/>
    <property type="match status" value="1"/>
</dbReference>
<keyword evidence="3" id="KW-1185">Reference proteome</keyword>
<reference evidence="2 3" key="1">
    <citation type="submission" date="2020-10" db="EMBL/GenBank/DDBJ databases">
        <title>Mucilaginibacter mali sp. nov., isolated from rhizosphere soil of apple orchard.</title>
        <authorList>
            <person name="Lee J.-S."/>
            <person name="Kim H.S."/>
            <person name="Kim J.-S."/>
        </authorList>
    </citation>
    <scope>NUCLEOTIDE SEQUENCE [LARGE SCALE GENOMIC DNA]</scope>
    <source>
        <strain evidence="2 3">KCTC 23157</strain>
    </source>
</reference>
<comment type="caution">
    <text evidence="2">The sequence shown here is derived from an EMBL/GenBank/DDBJ whole genome shotgun (WGS) entry which is preliminary data.</text>
</comment>
<evidence type="ECO:0000313" key="2">
    <source>
        <dbReference type="EMBL" id="MBE9666761.1"/>
    </source>
</evidence>
<dbReference type="InterPro" id="IPR008928">
    <property type="entry name" value="6-hairpin_glycosidase_sf"/>
</dbReference>